<dbReference type="InterPro" id="IPR000477">
    <property type="entry name" value="RT_dom"/>
</dbReference>
<dbReference type="GO" id="GO:0000781">
    <property type="term" value="C:chromosome, telomeric region"/>
    <property type="evidence" value="ECO:0007669"/>
    <property type="project" value="UniProtKB-SubCell"/>
</dbReference>
<comment type="subcellular location">
    <subcellularLocation>
        <location evidence="1">Nucleus</location>
    </subcellularLocation>
    <subcellularLocation>
        <location evidence="1">Chromosome</location>
        <location evidence="1">Telomere</location>
    </subcellularLocation>
</comment>
<evidence type="ECO:0000313" key="4">
    <source>
        <dbReference type="Proteomes" id="UP000708148"/>
    </source>
</evidence>
<keyword evidence="1" id="KW-0548">Nucleotidyltransferase</keyword>
<protein>
    <recommendedName>
        <fullName evidence="1">Telomerase reverse transcriptase</fullName>
        <ecNumber evidence="1">2.7.7.49</ecNumber>
    </recommendedName>
    <alternativeName>
        <fullName evidence="1">Telomerase catalytic subunit</fullName>
    </alternativeName>
</protein>
<gene>
    <name evidence="3" type="ORF">OSTQU699_LOCUS4475</name>
</gene>
<dbReference type="Pfam" id="PF21399">
    <property type="entry name" value="TERT_C"/>
    <property type="match status" value="1"/>
</dbReference>
<keyword evidence="1" id="KW-0539">Nucleus</keyword>
<dbReference type="GO" id="GO:0003720">
    <property type="term" value="F:telomerase activity"/>
    <property type="evidence" value="ECO:0007669"/>
    <property type="project" value="InterPro"/>
</dbReference>
<feature type="domain" description="Reverse transcriptase" evidence="2">
    <location>
        <begin position="1"/>
        <end position="92"/>
    </location>
</feature>
<keyword evidence="1" id="KW-0808">Transferase</keyword>
<organism evidence="3 4">
    <name type="scientific">Ostreobium quekettii</name>
    <dbReference type="NCBI Taxonomy" id="121088"/>
    <lineage>
        <taxon>Eukaryota</taxon>
        <taxon>Viridiplantae</taxon>
        <taxon>Chlorophyta</taxon>
        <taxon>core chlorophytes</taxon>
        <taxon>Ulvophyceae</taxon>
        <taxon>TCBD clade</taxon>
        <taxon>Bryopsidales</taxon>
        <taxon>Ostreobineae</taxon>
        <taxon>Ostreobiaceae</taxon>
        <taxon>Ostreobium</taxon>
    </lineage>
</organism>
<accession>A0A8S1IVH8</accession>
<comment type="function">
    <text evidence="1">Telomerase is a ribonucleoprotein enzyme essential for the replication of chromosome termini in most eukaryotes. It elongates telomeres. It is a reverse transcriptase that adds simple sequence repeats to chromosome ends by copying a template sequence within the RNA component of the enzyme.</text>
</comment>
<dbReference type="GO" id="GO:0046872">
    <property type="term" value="F:metal ion binding"/>
    <property type="evidence" value="ECO:0007669"/>
    <property type="project" value="UniProtKB-KW"/>
</dbReference>
<keyword evidence="1" id="KW-0695">RNA-directed DNA polymerase</keyword>
<sequence>MLQPSSAPTGPLSCKDSCMVRLVDDFLVISASRSKAEGVLRCLQSGIPGRKIDLNNEKTKANFRVPVVGGALEPNVYRDGASCFVPWCGLLINTESLEIQADYRRHLKGHVRSSLNVTLSKRPVRQLKLKLCLYLRPKCHPLLFDPAVNGPATIRLNIYQAFLLCAVKLHCSVSAISWSRRPRQSVLLSAIQSAISYMGRLLRSRMATAQKSTGGGCGNTVSRCHVTWLGLTGFCFILRRKQSAYKDVLGWMEQERRREVYRHLWRHLRDVVDERKSLVFCNMIY</sequence>
<keyword evidence="1" id="KW-0779">Telomere</keyword>
<dbReference type="GO" id="GO:0042162">
    <property type="term" value="F:telomeric DNA binding"/>
    <property type="evidence" value="ECO:0007669"/>
    <property type="project" value="TreeGrafter"/>
</dbReference>
<name>A0A8S1IVH8_9CHLO</name>
<dbReference type="InterPro" id="IPR049139">
    <property type="entry name" value="TERT_C"/>
</dbReference>
<keyword evidence="1" id="KW-0158">Chromosome</keyword>
<dbReference type="Proteomes" id="UP000708148">
    <property type="component" value="Unassembled WGS sequence"/>
</dbReference>
<dbReference type="GO" id="GO:0000333">
    <property type="term" value="C:telomerase catalytic core complex"/>
    <property type="evidence" value="ECO:0007669"/>
    <property type="project" value="TreeGrafter"/>
</dbReference>
<dbReference type="Gene3D" id="1.10.357.90">
    <property type="match status" value="1"/>
</dbReference>
<keyword evidence="1" id="KW-0479">Metal-binding</keyword>
<dbReference type="GO" id="GO:0007004">
    <property type="term" value="P:telomere maintenance via telomerase"/>
    <property type="evidence" value="ECO:0007669"/>
    <property type="project" value="TreeGrafter"/>
</dbReference>
<dbReference type="Gene3D" id="3.30.70.2630">
    <property type="match status" value="1"/>
</dbReference>
<dbReference type="PANTHER" id="PTHR12066:SF0">
    <property type="entry name" value="TELOMERASE REVERSE TRANSCRIPTASE"/>
    <property type="match status" value="1"/>
</dbReference>
<dbReference type="AlphaFoldDB" id="A0A8S1IVH8"/>
<keyword evidence="1" id="KW-0460">Magnesium</keyword>
<dbReference type="GO" id="GO:0070034">
    <property type="term" value="F:telomerase RNA binding"/>
    <property type="evidence" value="ECO:0007669"/>
    <property type="project" value="TreeGrafter"/>
</dbReference>
<dbReference type="PROSITE" id="PS50878">
    <property type="entry name" value="RT_POL"/>
    <property type="match status" value="1"/>
</dbReference>
<comment type="caution">
    <text evidence="3">The sequence shown here is derived from an EMBL/GenBank/DDBJ whole genome shotgun (WGS) entry which is preliminary data.</text>
</comment>
<evidence type="ECO:0000256" key="1">
    <source>
        <dbReference type="RuleBase" id="RU365061"/>
    </source>
</evidence>
<proteinExistence type="inferred from homology"/>
<dbReference type="InterPro" id="IPR003545">
    <property type="entry name" value="Telomerase_RT"/>
</dbReference>
<comment type="catalytic activity">
    <reaction evidence="1">
        <text>DNA(n) + a 2'-deoxyribonucleoside 5'-triphosphate = DNA(n+1) + diphosphate</text>
        <dbReference type="Rhea" id="RHEA:22508"/>
        <dbReference type="Rhea" id="RHEA-COMP:17339"/>
        <dbReference type="Rhea" id="RHEA-COMP:17340"/>
        <dbReference type="ChEBI" id="CHEBI:33019"/>
        <dbReference type="ChEBI" id="CHEBI:61560"/>
        <dbReference type="ChEBI" id="CHEBI:173112"/>
        <dbReference type="EC" id="2.7.7.49"/>
    </reaction>
</comment>
<evidence type="ECO:0000259" key="2">
    <source>
        <dbReference type="PROSITE" id="PS50878"/>
    </source>
</evidence>
<dbReference type="OrthoDB" id="289721at2759"/>
<dbReference type="EMBL" id="CAJHUC010000954">
    <property type="protein sequence ID" value="CAD7699116.1"/>
    <property type="molecule type" value="Genomic_DNA"/>
</dbReference>
<comment type="similarity">
    <text evidence="1">Belongs to the reverse transcriptase family. Telomerase subfamily.</text>
</comment>
<dbReference type="PANTHER" id="PTHR12066">
    <property type="entry name" value="TELOMERASE REVERSE TRANSCRIPTASE"/>
    <property type="match status" value="1"/>
</dbReference>
<dbReference type="EC" id="2.7.7.49" evidence="1"/>
<keyword evidence="4" id="KW-1185">Reference proteome</keyword>
<evidence type="ECO:0000313" key="3">
    <source>
        <dbReference type="EMBL" id="CAD7699116.1"/>
    </source>
</evidence>
<reference evidence="3" key="1">
    <citation type="submission" date="2020-12" db="EMBL/GenBank/DDBJ databases">
        <authorList>
            <person name="Iha C."/>
        </authorList>
    </citation>
    <scope>NUCLEOTIDE SEQUENCE</scope>
</reference>